<reference evidence="1 2" key="1">
    <citation type="journal article" date="2013" name="Proc. Natl. Acad. Sci. U.S.A.">
        <title>Genome of an arbuscular mycorrhizal fungus provides insight into the oldest plant symbiosis.</title>
        <authorList>
            <person name="Tisserant E."/>
            <person name="Malbreil M."/>
            <person name="Kuo A."/>
            <person name="Kohler A."/>
            <person name="Symeonidi A."/>
            <person name="Balestrini R."/>
            <person name="Charron P."/>
            <person name="Duensing N."/>
            <person name="Frei Dit Frey N."/>
            <person name="Gianinazzi-Pearson V."/>
            <person name="Gilbert L.B."/>
            <person name="Handa Y."/>
            <person name="Herr J.R."/>
            <person name="Hijri M."/>
            <person name="Koul R."/>
            <person name="Kawaguchi M."/>
            <person name="Krajinski F."/>
            <person name="Lammers P.J."/>
            <person name="Masclaux F.G."/>
            <person name="Murat C."/>
            <person name="Morin E."/>
            <person name="Ndikumana S."/>
            <person name="Pagni M."/>
            <person name="Petitpierre D."/>
            <person name="Requena N."/>
            <person name="Rosikiewicz P."/>
            <person name="Riley R."/>
            <person name="Saito K."/>
            <person name="San Clemente H."/>
            <person name="Shapiro H."/>
            <person name="van Tuinen D."/>
            <person name="Becard G."/>
            <person name="Bonfante P."/>
            <person name="Paszkowski U."/>
            <person name="Shachar-Hill Y.Y."/>
            <person name="Tuskan G.A."/>
            <person name="Young P.W."/>
            <person name="Sanders I.R."/>
            <person name="Henrissat B."/>
            <person name="Rensing S.A."/>
            <person name="Grigoriev I.V."/>
            <person name="Corradi N."/>
            <person name="Roux C."/>
            <person name="Martin F."/>
        </authorList>
    </citation>
    <scope>NUCLEOTIDE SEQUENCE [LARGE SCALE GENOMIC DNA]</scope>
    <source>
        <strain evidence="1 2">DAOM 197198</strain>
    </source>
</reference>
<organism evidence="1 2">
    <name type="scientific">Rhizophagus irregularis (strain DAOM 181602 / DAOM 197198 / MUCL 43194)</name>
    <name type="common">Arbuscular mycorrhizal fungus</name>
    <name type="synonym">Glomus intraradices</name>
    <dbReference type="NCBI Taxonomy" id="747089"/>
    <lineage>
        <taxon>Eukaryota</taxon>
        <taxon>Fungi</taxon>
        <taxon>Fungi incertae sedis</taxon>
        <taxon>Mucoromycota</taxon>
        <taxon>Glomeromycotina</taxon>
        <taxon>Glomeromycetes</taxon>
        <taxon>Glomerales</taxon>
        <taxon>Glomeraceae</taxon>
        <taxon>Rhizophagus</taxon>
    </lineage>
</organism>
<proteinExistence type="predicted"/>
<protein>
    <submittedName>
        <fullName evidence="1">Uncharacterized protein</fullName>
    </submittedName>
</protein>
<name>A0A2P4QKH5_RHIID</name>
<keyword evidence="2" id="KW-1185">Reference proteome</keyword>
<dbReference type="Proteomes" id="UP000018888">
    <property type="component" value="Unassembled WGS sequence"/>
</dbReference>
<evidence type="ECO:0000313" key="1">
    <source>
        <dbReference type="EMBL" id="POG78147.1"/>
    </source>
</evidence>
<evidence type="ECO:0000313" key="2">
    <source>
        <dbReference type="Proteomes" id="UP000018888"/>
    </source>
</evidence>
<comment type="caution">
    <text evidence="1">The sequence shown here is derived from an EMBL/GenBank/DDBJ whole genome shotgun (WGS) entry which is preliminary data.</text>
</comment>
<feature type="non-terminal residue" evidence="1">
    <location>
        <position position="65"/>
    </location>
</feature>
<gene>
    <name evidence="1" type="ORF">GLOIN_2v1539409</name>
</gene>
<dbReference type="AlphaFoldDB" id="A0A2P4QKH5"/>
<dbReference type="VEuPathDB" id="FungiDB:RhiirFUN_009563"/>
<reference evidence="1 2" key="2">
    <citation type="journal article" date="2018" name="New Phytol.">
        <title>High intraspecific genome diversity in the model arbuscular mycorrhizal symbiont Rhizophagus irregularis.</title>
        <authorList>
            <person name="Chen E.C.H."/>
            <person name="Morin E."/>
            <person name="Beaudet D."/>
            <person name="Noel J."/>
            <person name="Yildirir G."/>
            <person name="Ndikumana S."/>
            <person name="Charron P."/>
            <person name="St-Onge C."/>
            <person name="Giorgi J."/>
            <person name="Kruger M."/>
            <person name="Marton T."/>
            <person name="Ropars J."/>
            <person name="Grigoriev I.V."/>
            <person name="Hainaut M."/>
            <person name="Henrissat B."/>
            <person name="Roux C."/>
            <person name="Martin F."/>
            <person name="Corradi N."/>
        </authorList>
    </citation>
    <scope>NUCLEOTIDE SEQUENCE [LARGE SCALE GENOMIC DNA]</scope>
    <source>
        <strain evidence="1 2">DAOM 197198</strain>
    </source>
</reference>
<sequence length="65" mass="7581">MLKRLLRRPTLQQSLKTNHGLSSLLSRGYASSAAQKEYLNKHLSEIDPEVFDIIEKEKKRQRESI</sequence>
<accession>A0A2P4QKH5</accession>
<dbReference type="EMBL" id="AUPC02000034">
    <property type="protein sequence ID" value="POG78147.1"/>
    <property type="molecule type" value="Genomic_DNA"/>
</dbReference>